<feature type="region of interest" description="Disordered" evidence="1">
    <location>
        <begin position="627"/>
        <end position="695"/>
    </location>
</feature>
<proteinExistence type="predicted"/>
<gene>
    <name evidence="2" type="ORF">ETH_00025790</name>
</gene>
<sequence length="695" mass="76862">MTGNYVIIRLPRGGAAFLEHFGGTLADNLEAGHKLCCELFPDPEQYDPKFLAATRKKAEEYFERLKQEAESVHAPGGLGGRVVTQPGQLVRYTLSKDDTNMFGLVQAVSAAVDTPDSSSRKVEDNSDSKTPSRDALVTFYFRSPQALAEQTQSKSVDRQRLTVILSLQTLVHPKNIPPSGYRCWQRVFRPDGWIGLQPVEISSVSVEAANADQGDGAGALYKGHAVIHPLLGPDLDSPPNEGAPEESVGLDELFMDAVGDSDKQPARDAEFSLSQKVAGEFADVRLLNQLSVTHLCRWLKFHISILEPDRRFTKNVLLQMMRAVRHVVDKADWEPLVADLLQSNVRGCMLHLVRLAACAAACALRRILVAAAAEIKRQVAAGDLTTGLKFLAQNPRFLDELDQALDDYCRTKAKLCAATMRDLIFEQTHALHFETIEDLFDGCRQFEKDFLGSGAMEEISKTVRSTMLRRKQRLGIADVYSRGGGPGDPHDLIYEEVRVQFWAVKILLATPLTTKLYMHFIKDIKDKSMHLASEGKFSIMCESELEKTLQQHILSERSSAARLIPRSDGDLMEHFNLKLNTEQLLSSVMAARRTEEYVKLALEGVAKLRAQIQQQGGVDFLTRLELDSRGPPQQQGGPPQQQGTQGGPPQQQGVPPETPYRDALPGGPYPDKRLNNIHQGAPHLPASHQGTADGL</sequence>
<dbReference type="AlphaFoldDB" id="U6KY68"/>
<dbReference type="VEuPathDB" id="ToxoDB:ETH_00025790"/>
<organism evidence="2 3">
    <name type="scientific">Eimeria tenella</name>
    <name type="common">Coccidian parasite</name>
    <dbReference type="NCBI Taxonomy" id="5802"/>
    <lineage>
        <taxon>Eukaryota</taxon>
        <taxon>Sar</taxon>
        <taxon>Alveolata</taxon>
        <taxon>Apicomplexa</taxon>
        <taxon>Conoidasida</taxon>
        <taxon>Coccidia</taxon>
        <taxon>Eucoccidiorida</taxon>
        <taxon>Eimeriorina</taxon>
        <taxon>Eimeriidae</taxon>
        <taxon>Eimeria</taxon>
    </lineage>
</organism>
<evidence type="ECO:0000256" key="1">
    <source>
        <dbReference type="SAM" id="MobiDB-lite"/>
    </source>
</evidence>
<dbReference type="OrthoDB" id="354395at2759"/>
<name>U6KY68_EIMTE</name>
<dbReference type="VEuPathDB" id="ToxoDB:ETH2_1468200"/>
<dbReference type="RefSeq" id="XP_013233857.1">
    <property type="nucleotide sequence ID" value="XM_013378403.1"/>
</dbReference>
<reference evidence="2" key="2">
    <citation type="submission" date="2013-10" db="EMBL/GenBank/DDBJ databases">
        <authorList>
            <person name="Aslett M."/>
        </authorList>
    </citation>
    <scope>NUCLEOTIDE SEQUENCE [LARGE SCALE GENOMIC DNA]</scope>
    <source>
        <strain evidence="2">Houghton</strain>
    </source>
</reference>
<feature type="compositionally biased region" description="Low complexity" evidence="1">
    <location>
        <begin position="630"/>
        <end position="655"/>
    </location>
</feature>
<keyword evidence="3" id="KW-1185">Reference proteome</keyword>
<reference evidence="2" key="1">
    <citation type="submission" date="2013-10" db="EMBL/GenBank/DDBJ databases">
        <title>Genomic analysis of the causative agents of coccidiosis in chickens.</title>
        <authorList>
            <person name="Reid A.J."/>
            <person name="Blake D."/>
            <person name="Billington K."/>
            <person name="Browne H."/>
            <person name="Dunn M."/>
            <person name="Hung S."/>
            <person name="Kawahara F."/>
            <person name="Miranda-Saavedra D."/>
            <person name="Mourier T."/>
            <person name="Nagra H."/>
            <person name="Otto T.D."/>
            <person name="Rawlings N."/>
            <person name="Sanchez A."/>
            <person name="Sanders M."/>
            <person name="Subramaniam C."/>
            <person name="Tay Y."/>
            <person name="Dear P."/>
            <person name="Doerig C."/>
            <person name="Gruber A."/>
            <person name="Parkinson J."/>
            <person name="Shirley M."/>
            <person name="Wan K.L."/>
            <person name="Berriman M."/>
            <person name="Tomley F."/>
            <person name="Pain A."/>
        </authorList>
    </citation>
    <scope>NUCLEOTIDE SEQUENCE [LARGE SCALE GENOMIC DNA]</scope>
    <source>
        <strain evidence="2">Houghton</strain>
    </source>
</reference>
<evidence type="ECO:0000313" key="2">
    <source>
        <dbReference type="EMBL" id="CDJ43107.1"/>
    </source>
</evidence>
<dbReference type="GeneID" id="25254268"/>
<evidence type="ECO:0000313" key="3">
    <source>
        <dbReference type="Proteomes" id="UP000030747"/>
    </source>
</evidence>
<dbReference type="Proteomes" id="UP000030747">
    <property type="component" value="Unassembled WGS sequence"/>
</dbReference>
<accession>U6KY68</accession>
<dbReference type="EMBL" id="HG675752">
    <property type="protein sequence ID" value="CDJ43107.1"/>
    <property type="molecule type" value="Genomic_DNA"/>
</dbReference>
<protein>
    <submittedName>
        <fullName evidence="2">Uncharacterized protein</fullName>
    </submittedName>
</protein>